<name>A0A841PXK7_9BACL</name>
<proteinExistence type="predicted"/>
<comment type="caution">
    <text evidence="1">The sequence shown here is derived from an EMBL/GenBank/DDBJ whole genome shotgun (WGS) entry which is preliminary data.</text>
</comment>
<sequence>MKKWIWILAIATVGFAIYYDVSRGTLPMMDVSSEVTDDLQVEETNGSLAYDRTVDIEIEPGQSLLTVVEELHETGTPVAIETIKEDFIHLNEGQPPEQLEHGQVYTFPLYES</sequence>
<evidence type="ECO:0000313" key="1">
    <source>
        <dbReference type="EMBL" id="MBB6448862.1"/>
    </source>
</evidence>
<gene>
    <name evidence="1" type="ORF">HNR44_000811</name>
</gene>
<protein>
    <recommendedName>
        <fullName evidence="3">LysM domain-containing protein</fullName>
    </recommendedName>
</protein>
<dbReference type="Proteomes" id="UP000568839">
    <property type="component" value="Unassembled WGS sequence"/>
</dbReference>
<dbReference type="RefSeq" id="WP_184402799.1">
    <property type="nucleotide sequence ID" value="NZ_JACHHJ010000001.1"/>
</dbReference>
<reference evidence="1 2" key="1">
    <citation type="submission" date="2020-08" db="EMBL/GenBank/DDBJ databases">
        <title>Genomic Encyclopedia of Type Strains, Phase IV (KMG-IV): sequencing the most valuable type-strain genomes for metagenomic binning, comparative biology and taxonomic classification.</title>
        <authorList>
            <person name="Goeker M."/>
        </authorList>
    </citation>
    <scope>NUCLEOTIDE SEQUENCE [LARGE SCALE GENOMIC DNA]</scope>
    <source>
        <strain evidence="1 2">DSM 21769</strain>
    </source>
</reference>
<organism evidence="1 2">
    <name type="scientific">Geomicrobium halophilum</name>
    <dbReference type="NCBI Taxonomy" id="549000"/>
    <lineage>
        <taxon>Bacteria</taxon>
        <taxon>Bacillati</taxon>
        <taxon>Bacillota</taxon>
        <taxon>Bacilli</taxon>
        <taxon>Bacillales</taxon>
        <taxon>Geomicrobium</taxon>
    </lineage>
</organism>
<dbReference type="EMBL" id="JACHHJ010000001">
    <property type="protein sequence ID" value="MBB6448862.1"/>
    <property type="molecule type" value="Genomic_DNA"/>
</dbReference>
<dbReference type="AlphaFoldDB" id="A0A841PXK7"/>
<evidence type="ECO:0000313" key="2">
    <source>
        <dbReference type="Proteomes" id="UP000568839"/>
    </source>
</evidence>
<accession>A0A841PXK7</accession>
<keyword evidence="2" id="KW-1185">Reference proteome</keyword>
<evidence type="ECO:0008006" key="3">
    <source>
        <dbReference type="Google" id="ProtNLM"/>
    </source>
</evidence>